<name>A0A8T0FVI9_ARGBR</name>
<keyword evidence="3" id="KW-1185">Reference proteome</keyword>
<feature type="signal peptide" evidence="1">
    <location>
        <begin position="1"/>
        <end position="29"/>
    </location>
</feature>
<protein>
    <submittedName>
        <fullName evidence="2">Uncharacterized protein</fullName>
    </submittedName>
</protein>
<accession>A0A8T0FVI9</accession>
<dbReference type="EMBL" id="JABXBU010000002">
    <property type="protein sequence ID" value="KAF8794295.1"/>
    <property type="molecule type" value="Genomic_DNA"/>
</dbReference>
<reference evidence="2" key="1">
    <citation type="journal article" date="2020" name="bioRxiv">
        <title>Chromosome-level reference genome of the European wasp spider Argiope bruennichi: a resource for studies on range expansion and evolutionary adaptation.</title>
        <authorList>
            <person name="Sheffer M.M."/>
            <person name="Hoppe A."/>
            <person name="Krehenwinkel H."/>
            <person name="Uhl G."/>
            <person name="Kuss A.W."/>
            <person name="Jensen L."/>
            <person name="Jensen C."/>
            <person name="Gillespie R.G."/>
            <person name="Hoff K.J."/>
            <person name="Prost S."/>
        </authorList>
    </citation>
    <scope>NUCLEOTIDE SEQUENCE</scope>
</reference>
<evidence type="ECO:0000313" key="2">
    <source>
        <dbReference type="EMBL" id="KAF8794295.1"/>
    </source>
</evidence>
<evidence type="ECO:0000256" key="1">
    <source>
        <dbReference type="SAM" id="SignalP"/>
    </source>
</evidence>
<organism evidence="2 3">
    <name type="scientific">Argiope bruennichi</name>
    <name type="common">Wasp spider</name>
    <name type="synonym">Aranea bruennichi</name>
    <dbReference type="NCBI Taxonomy" id="94029"/>
    <lineage>
        <taxon>Eukaryota</taxon>
        <taxon>Metazoa</taxon>
        <taxon>Ecdysozoa</taxon>
        <taxon>Arthropoda</taxon>
        <taxon>Chelicerata</taxon>
        <taxon>Arachnida</taxon>
        <taxon>Araneae</taxon>
        <taxon>Araneomorphae</taxon>
        <taxon>Entelegynae</taxon>
        <taxon>Araneoidea</taxon>
        <taxon>Araneidae</taxon>
        <taxon>Argiope</taxon>
    </lineage>
</organism>
<comment type="caution">
    <text evidence="2">The sequence shown here is derived from an EMBL/GenBank/DDBJ whole genome shotgun (WGS) entry which is preliminary data.</text>
</comment>
<feature type="chain" id="PRO_5035913838" evidence="1">
    <location>
        <begin position="30"/>
        <end position="159"/>
    </location>
</feature>
<keyword evidence="1" id="KW-0732">Signal</keyword>
<proteinExistence type="predicted"/>
<dbReference type="Proteomes" id="UP000807504">
    <property type="component" value="Unassembled WGS sequence"/>
</dbReference>
<dbReference type="AlphaFoldDB" id="A0A8T0FVI9"/>
<reference evidence="2" key="2">
    <citation type="submission" date="2020-06" db="EMBL/GenBank/DDBJ databases">
        <authorList>
            <person name="Sheffer M."/>
        </authorList>
    </citation>
    <scope>NUCLEOTIDE SEQUENCE</scope>
</reference>
<evidence type="ECO:0000313" key="3">
    <source>
        <dbReference type="Proteomes" id="UP000807504"/>
    </source>
</evidence>
<gene>
    <name evidence="2" type="ORF">HNY73_002288</name>
</gene>
<sequence length="159" mass="17411">MWTGRPGLVTSFGAANLPLLSLMTCLVEGVSEFAVCDTATEFFLTVAGILIVVESLNSEENRMVVLYFHHTGVQLAWRENHQATLECISGSRLLISRGVKSEDGPLINLVGADNDVNGSIKRFRLTSIGSSWVLRKSVPNIGLRDVLYDEIPLETSFQA</sequence>